<feature type="signal peptide" evidence="2">
    <location>
        <begin position="1"/>
        <end position="26"/>
    </location>
</feature>
<dbReference type="RefSeq" id="WP_117201508.1">
    <property type="nucleotide sequence ID" value="NZ_JBHTBK010000044.1"/>
</dbReference>
<evidence type="ECO:0000313" key="3">
    <source>
        <dbReference type="EMBL" id="RFP61860.1"/>
    </source>
</evidence>
<accession>A0A372DQL8</accession>
<proteinExistence type="predicted"/>
<evidence type="ECO:0000313" key="4">
    <source>
        <dbReference type="Proteomes" id="UP000262917"/>
    </source>
</evidence>
<sequence length="256" mass="26490">MKTKPRYLLLSAALSAALCAVAPAFAQDTGGDDTVVDDTVVAEASVPAERLAERYAELAGSPEAAADLIDQLRSGGDFTVTDTVTTPVLDANGDPVLDANGNPQTTTTTVERSIVNPNGPLGYGEVNITLSLAQALLESGAYPDLQSALTGTEATVTNPDGTTSTTSSGGVLAMRADGMGWGQIARELGFNLGALVSAGNSNGKAQAAKVDRGERVARADKPERAAKPERPARPERAERPERPQRPDKPERGGGRP</sequence>
<organism evidence="3 4">
    <name type="scientific">Cognatiluteimonas weifangensis</name>
    <dbReference type="NCBI Taxonomy" id="2303539"/>
    <lineage>
        <taxon>Bacteria</taxon>
        <taxon>Pseudomonadati</taxon>
        <taxon>Pseudomonadota</taxon>
        <taxon>Gammaproteobacteria</taxon>
        <taxon>Lysobacterales</taxon>
        <taxon>Lysobacteraceae</taxon>
        <taxon>Cognatiluteimonas</taxon>
    </lineage>
</organism>
<reference evidence="3 4" key="1">
    <citation type="submission" date="2018-08" db="EMBL/GenBank/DDBJ databases">
        <title>Lysobacter weifangensis sp. nov., a new member of the family 'Xanthomonadaceae', isolated from soil in a farmland.</title>
        <authorList>
            <person name="Zhao H."/>
        </authorList>
    </citation>
    <scope>NUCLEOTIDE SEQUENCE [LARGE SCALE GENOMIC DNA]</scope>
    <source>
        <strain evidence="3 4">WF-2</strain>
    </source>
</reference>
<keyword evidence="4" id="KW-1185">Reference proteome</keyword>
<dbReference type="OrthoDB" id="5741373at2"/>
<comment type="caution">
    <text evidence="3">The sequence shown here is derived from an EMBL/GenBank/DDBJ whole genome shotgun (WGS) entry which is preliminary data.</text>
</comment>
<feature type="compositionally biased region" description="Basic and acidic residues" evidence="1">
    <location>
        <begin position="209"/>
        <end position="256"/>
    </location>
</feature>
<dbReference type="AlphaFoldDB" id="A0A372DQL8"/>
<keyword evidence="2" id="KW-0732">Signal</keyword>
<feature type="region of interest" description="Disordered" evidence="1">
    <location>
        <begin position="203"/>
        <end position="256"/>
    </location>
</feature>
<gene>
    <name evidence="3" type="ORF">D0Y53_02010</name>
</gene>
<name>A0A372DQL8_9GAMM</name>
<dbReference type="Proteomes" id="UP000262917">
    <property type="component" value="Unassembled WGS sequence"/>
</dbReference>
<protein>
    <submittedName>
        <fullName evidence="3">Uncharacterized protein</fullName>
    </submittedName>
</protein>
<evidence type="ECO:0000256" key="1">
    <source>
        <dbReference type="SAM" id="MobiDB-lite"/>
    </source>
</evidence>
<dbReference type="EMBL" id="QVPD01000002">
    <property type="protein sequence ID" value="RFP61860.1"/>
    <property type="molecule type" value="Genomic_DNA"/>
</dbReference>
<feature type="chain" id="PRO_5016779708" evidence="2">
    <location>
        <begin position="27"/>
        <end position="256"/>
    </location>
</feature>
<evidence type="ECO:0000256" key="2">
    <source>
        <dbReference type="SAM" id="SignalP"/>
    </source>
</evidence>